<dbReference type="Gene3D" id="3.10.180.10">
    <property type="entry name" value="2,3-Dihydroxybiphenyl 1,2-Dioxygenase, domain 1"/>
    <property type="match status" value="1"/>
</dbReference>
<dbReference type="KEGG" id="sti:Sthe_3007"/>
<reference evidence="3" key="1">
    <citation type="submission" date="2009-11" db="EMBL/GenBank/DDBJ databases">
        <title>The complete chromosome 2 of Sphaerobacter thermophilus DSM 20745.</title>
        <authorList>
            <person name="Lucas S."/>
            <person name="Copeland A."/>
            <person name="Lapidus A."/>
            <person name="Glavina del Rio T."/>
            <person name="Dalin E."/>
            <person name="Tice H."/>
            <person name="Bruce D."/>
            <person name="Goodwin L."/>
            <person name="Pitluck S."/>
            <person name="Kyrpides N."/>
            <person name="Mavromatis K."/>
            <person name="Ivanova N."/>
            <person name="Mikhailova N."/>
            <person name="LaButti K.M."/>
            <person name="Clum A."/>
            <person name="Sun H.I."/>
            <person name="Brettin T."/>
            <person name="Detter J.C."/>
            <person name="Han C."/>
            <person name="Larimer F."/>
            <person name="Land M."/>
            <person name="Hauser L."/>
            <person name="Markowitz V."/>
            <person name="Cheng J.F."/>
            <person name="Hugenholtz P."/>
            <person name="Woyke T."/>
            <person name="Wu D."/>
            <person name="Steenblock K."/>
            <person name="Schneider S."/>
            <person name="Pukall R."/>
            <person name="Goeker M."/>
            <person name="Klenk H.P."/>
            <person name="Eisen J.A."/>
        </authorList>
    </citation>
    <scope>NUCLEOTIDE SEQUENCE [LARGE SCALE GENOMIC DNA]</scope>
    <source>
        <strain evidence="3">ATCC 49802 / DSM 20745 / S 6022</strain>
    </source>
</reference>
<dbReference type="eggNOG" id="COG0346">
    <property type="taxonomic scope" value="Bacteria"/>
</dbReference>
<dbReference type="InterPro" id="IPR037523">
    <property type="entry name" value="VOC_core"/>
</dbReference>
<dbReference type="InterPro" id="IPR004360">
    <property type="entry name" value="Glyas_Fos-R_dOase_dom"/>
</dbReference>
<dbReference type="OrthoDB" id="9794917at2"/>
<evidence type="ECO:0000313" key="2">
    <source>
        <dbReference type="EMBL" id="ACZ40410.1"/>
    </source>
</evidence>
<gene>
    <name evidence="2" type="ordered locus">Sthe_3007</name>
</gene>
<reference evidence="2 3" key="2">
    <citation type="journal article" date="2010" name="Stand. Genomic Sci.">
        <title>Complete genome sequence of Desulfohalobium retbaense type strain (HR(100)).</title>
        <authorList>
            <person name="Spring S."/>
            <person name="Nolan M."/>
            <person name="Lapidus A."/>
            <person name="Glavina Del Rio T."/>
            <person name="Copeland A."/>
            <person name="Tice H."/>
            <person name="Cheng J.F."/>
            <person name="Lucas S."/>
            <person name="Land M."/>
            <person name="Chen F."/>
            <person name="Bruce D."/>
            <person name="Goodwin L."/>
            <person name="Pitluck S."/>
            <person name="Ivanova N."/>
            <person name="Mavromatis K."/>
            <person name="Mikhailova N."/>
            <person name="Pati A."/>
            <person name="Chen A."/>
            <person name="Palaniappan K."/>
            <person name="Hauser L."/>
            <person name="Chang Y.J."/>
            <person name="Jeffries C.D."/>
            <person name="Munk C."/>
            <person name="Kiss H."/>
            <person name="Chain P."/>
            <person name="Han C."/>
            <person name="Brettin T."/>
            <person name="Detter J.C."/>
            <person name="Schuler E."/>
            <person name="Goker M."/>
            <person name="Rohde M."/>
            <person name="Bristow J."/>
            <person name="Eisen J.A."/>
            <person name="Markowitz V."/>
            <person name="Hugenholtz P."/>
            <person name="Kyrpides N.C."/>
            <person name="Klenk H.P."/>
        </authorList>
    </citation>
    <scope>NUCLEOTIDE SEQUENCE [LARGE SCALE GENOMIC DNA]</scope>
    <source>
        <strain evidence="3">ATCC 49802 / DSM 20745 / S 6022</strain>
    </source>
</reference>
<evidence type="ECO:0000313" key="3">
    <source>
        <dbReference type="Proteomes" id="UP000002027"/>
    </source>
</evidence>
<evidence type="ECO:0000259" key="1">
    <source>
        <dbReference type="PROSITE" id="PS51819"/>
    </source>
</evidence>
<dbReference type="STRING" id="479434.Sthe_3007"/>
<accession>D1C9B7</accession>
<protein>
    <submittedName>
        <fullName evidence="2">Glyoxalase/bleomycin resistance protein/dioxygenase</fullName>
    </submittedName>
</protein>
<dbReference type="EMBL" id="CP001824">
    <property type="protein sequence ID" value="ACZ40410.1"/>
    <property type="molecule type" value="Genomic_DNA"/>
</dbReference>
<dbReference type="Proteomes" id="UP000002027">
    <property type="component" value="Chromosome 2"/>
</dbReference>
<name>D1C9B7_SPHTD</name>
<organism evidence="2 3">
    <name type="scientific">Sphaerobacter thermophilus (strain ATCC 49802 / DSM 20745 / KCCM 41009 / NCIMB 13125 / S 6022)</name>
    <dbReference type="NCBI Taxonomy" id="479434"/>
    <lineage>
        <taxon>Bacteria</taxon>
        <taxon>Pseudomonadati</taxon>
        <taxon>Thermomicrobiota</taxon>
        <taxon>Thermomicrobia</taxon>
        <taxon>Sphaerobacterales</taxon>
        <taxon>Sphaerobacterineae</taxon>
        <taxon>Sphaerobacteraceae</taxon>
        <taxon>Sphaerobacter</taxon>
    </lineage>
</organism>
<dbReference type="AlphaFoldDB" id="D1C9B7"/>
<dbReference type="PANTHER" id="PTHR36437:SF2">
    <property type="entry name" value="GLYOXALASE_BLEOMYCIN RESISTANCE PROTEIN_DIOXYGENASE"/>
    <property type="match status" value="1"/>
</dbReference>
<feature type="domain" description="VOC" evidence="1">
    <location>
        <begin position="4"/>
        <end position="133"/>
    </location>
</feature>
<dbReference type="PANTHER" id="PTHR36437">
    <property type="entry name" value="GLYOXALASE/BLEOMYCIN RESISTANCE PROTEIN/DIOXYGENASE"/>
    <property type="match status" value="1"/>
</dbReference>
<dbReference type="Pfam" id="PF00903">
    <property type="entry name" value="Glyoxalase"/>
    <property type="match status" value="1"/>
</dbReference>
<dbReference type="InParanoid" id="D1C9B7"/>
<keyword evidence="2" id="KW-0223">Dioxygenase</keyword>
<dbReference type="GO" id="GO:0051213">
    <property type="term" value="F:dioxygenase activity"/>
    <property type="evidence" value="ECO:0007669"/>
    <property type="project" value="UniProtKB-KW"/>
</dbReference>
<dbReference type="PROSITE" id="PS51819">
    <property type="entry name" value="VOC"/>
    <property type="match status" value="1"/>
</dbReference>
<keyword evidence="2" id="KW-0560">Oxidoreductase</keyword>
<proteinExistence type="predicted"/>
<dbReference type="RefSeq" id="WP_012873445.1">
    <property type="nucleotide sequence ID" value="NC_013524.1"/>
</dbReference>
<keyword evidence="3" id="KW-1185">Reference proteome</keyword>
<dbReference type="InterPro" id="IPR029068">
    <property type="entry name" value="Glyas_Bleomycin-R_OHBP_Dase"/>
</dbReference>
<dbReference type="HOGENOM" id="CLU_046006_10_0_0"/>
<dbReference type="SUPFAM" id="SSF54593">
    <property type="entry name" value="Glyoxalase/Bleomycin resistance protein/Dihydroxybiphenyl dioxygenase"/>
    <property type="match status" value="1"/>
</dbReference>
<dbReference type="FunCoup" id="D1C9B7">
    <property type="interactions" value="53"/>
</dbReference>
<dbReference type="CDD" id="cd07263">
    <property type="entry name" value="VOC_like"/>
    <property type="match status" value="1"/>
</dbReference>
<sequence length="137" mass="15105">MAPRIRVTSLLVDDQEKAHAFYTEKLGFITKQDLKMEQGWWLTVASPDAPDEVELSLEPNNNPTLAGAAQAYQRALFENGIPATAFAVDDIHAEVEQMKARGVQFTMDPTPMGPVIVAMLDDTCGNLIQLFQVTAQQ</sequence>